<dbReference type="PANTHER" id="PTHR10009">
    <property type="entry name" value="PROTEIN YELLOW-RELATED"/>
    <property type="match status" value="1"/>
</dbReference>
<sequence length="415" mass="46099">MSVRGALLVAAMFVMVSSELEVMFQWNLMNWDMPFNYPLSTPYTGRQTIVNSVEVGWDRIFLTVPRIWSGNPATLAVVPRPKDGYPVDQSPPLQAYPSWEWHTEAASGMLGSGKGNCSGFVSVFRVRIDRCNRLWVMDSGILDSLVTFTVACPPRIFVFDLATDHLLRVVTLPSSVVRPNTLIANFELDEPSTALSPTSYSSCDNMFVYMTDTTNPGIIVYDVAKENFWRLQHPHMYADPDFGTYKVAGESYTLMDGIIGLAISTAPNLERTLYFQAFASNRLFSIPTSVLQSGPNPGDDGELPVTLVGHKSSQAAGLCSDPNDGSLIFSPVSETAVAAWKPGSADHRVLAYSPTMLQIVTDIRSATRDGGNIWLVSTRLQKFFRQTINPQEVHIRVMRMVADPPPLNNTYFYYH</sequence>
<comment type="similarity">
    <text evidence="2">Belongs to the major royal jelly protein family.</text>
</comment>
<name>A0AAW1CT83_9HEMI</name>
<evidence type="ECO:0000256" key="4">
    <source>
        <dbReference type="SAM" id="SignalP"/>
    </source>
</evidence>
<feature type="signal peptide" evidence="4">
    <location>
        <begin position="1"/>
        <end position="18"/>
    </location>
</feature>
<dbReference type="Proteomes" id="UP001461498">
    <property type="component" value="Unassembled WGS sequence"/>
</dbReference>
<gene>
    <name evidence="5" type="ORF">O3M35_002754</name>
</gene>
<accession>A0AAW1CT83</accession>
<comment type="caution">
    <text evidence="5">The sequence shown here is derived from an EMBL/GenBank/DDBJ whole genome shotgun (WGS) entry which is preliminary data.</text>
</comment>
<organism evidence="5 6">
    <name type="scientific">Rhynocoris fuscipes</name>
    <dbReference type="NCBI Taxonomy" id="488301"/>
    <lineage>
        <taxon>Eukaryota</taxon>
        <taxon>Metazoa</taxon>
        <taxon>Ecdysozoa</taxon>
        <taxon>Arthropoda</taxon>
        <taxon>Hexapoda</taxon>
        <taxon>Insecta</taxon>
        <taxon>Pterygota</taxon>
        <taxon>Neoptera</taxon>
        <taxon>Paraneoptera</taxon>
        <taxon>Hemiptera</taxon>
        <taxon>Heteroptera</taxon>
        <taxon>Panheteroptera</taxon>
        <taxon>Cimicomorpha</taxon>
        <taxon>Reduviidae</taxon>
        <taxon>Harpactorinae</taxon>
        <taxon>Harpactorini</taxon>
        <taxon>Rhynocoris</taxon>
    </lineage>
</organism>
<dbReference type="SUPFAM" id="SSF101898">
    <property type="entry name" value="NHL repeat"/>
    <property type="match status" value="1"/>
</dbReference>
<keyword evidence="6" id="KW-1185">Reference proteome</keyword>
<evidence type="ECO:0000256" key="2">
    <source>
        <dbReference type="ARBA" id="ARBA00009127"/>
    </source>
</evidence>
<dbReference type="AlphaFoldDB" id="A0AAW1CT83"/>
<keyword evidence="4" id="KW-0732">Signal</keyword>
<reference evidence="5 6" key="1">
    <citation type="submission" date="2022-12" db="EMBL/GenBank/DDBJ databases">
        <title>Chromosome-level genome assembly of true bugs.</title>
        <authorList>
            <person name="Ma L."/>
            <person name="Li H."/>
        </authorList>
    </citation>
    <scope>NUCLEOTIDE SEQUENCE [LARGE SCALE GENOMIC DNA]</scope>
    <source>
        <strain evidence="5">Lab_2022b</strain>
    </source>
</reference>
<dbReference type="Pfam" id="PF03022">
    <property type="entry name" value="MRJP"/>
    <property type="match status" value="1"/>
</dbReference>
<dbReference type="EMBL" id="JAPXFL010000011">
    <property type="protein sequence ID" value="KAK9499782.1"/>
    <property type="molecule type" value="Genomic_DNA"/>
</dbReference>
<dbReference type="InterPro" id="IPR011042">
    <property type="entry name" value="6-blade_b-propeller_TolB-like"/>
</dbReference>
<comment type="subcellular location">
    <subcellularLocation>
        <location evidence="1">Secreted</location>
    </subcellularLocation>
</comment>
<evidence type="ECO:0000256" key="1">
    <source>
        <dbReference type="ARBA" id="ARBA00004613"/>
    </source>
</evidence>
<feature type="chain" id="PRO_5043463565" description="Yellow-e" evidence="4">
    <location>
        <begin position="19"/>
        <end position="415"/>
    </location>
</feature>
<dbReference type="PANTHER" id="PTHR10009:SF19">
    <property type="entry name" value="RE55542P"/>
    <property type="match status" value="1"/>
</dbReference>
<dbReference type="Gene3D" id="2.120.10.30">
    <property type="entry name" value="TolB, C-terminal domain"/>
    <property type="match status" value="1"/>
</dbReference>
<dbReference type="GO" id="GO:0005576">
    <property type="term" value="C:extracellular region"/>
    <property type="evidence" value="ECO:0007669"/>
    <property type="project" value="UniProtKB-SubCell"/>
</dbReference>
<evidence type="ECO:0000313" key="6">
    <source>
        <dbReference type="Proteomes" id="UP001461498"/>
    </source>
</evidence>
<dbReference type="InterPro" id="IPR017996">
    <property type="entry name" value="MRJP/yellow-related"/>
</dbReference>
<evidence type="ECO:0000256" key="3">
    <source>
        <dbReference type="ARBA" id="ARBA00022525"/>
    </source>
</evidence>
<proteinExistence type="inferred from homology"/>
<evidence type="ECO:0008006" key="7">
    <source>
        <dbReference type="Google" id="ProtNLM"/>
    </source>
</evidence>
<evidence type="ECO:0000313" key="5">
    <source>
        <dbReference type="EMBL" id="KAK9499782.1"/>
    </source>
</evidence>
<protein>
    <recommendedName>
        <fullName evidence="7">Yellow-e</fullName>
    </recommendedName>
</protein>
<keyword evidence="3" id="KW-0964">Secreted</keyword>